<dbReference type="HOGENOM" id="CLU_2119188_0_0_11"/>
<organism evidence="1 2">
    <name type="scientific">Rhodococcus erythropolis (strain PR4 / NBRC 100887)</name>
    <dbReference type="NCBI Taxonomy" id="234621"/>
    <lineage>
        <taxon>Bacteria</taxon>
        <taxon>Bacillati</taxon>
        <taxon>Actinomycetota</taxon>
        <taxon>Actinomycetes</taxon>
        <taxon>Mycobacteriales</taxon>
        <taxon>Nocardiaceae</taxon>
        <taxon>Rhodococcus</taxon>
        <taxon>Rhodococcus erythropolis group</taxon>
    </lineage>
</organism>
<evidence type="ECO:0000313" key="2">
    <source>
        <dbReference type="Proteomes" id="UP000002204"/>
    </source>
</evidence>
<dbReference type="KEGG" id="rer:RER_25270"/>
<reference evidence="2" key="1">
    <citation type="submission" date="2005-03" db="EMBL/GenBank/DDBJ databases">
        <title>Comparison of the complete genome sequences of Rhodococcus erythropolis PR4 and Rhodococcus opacus B4.</title>
        <authorList>
            <person name="Takarada H."/>
            <person name="Sekine M."/>
            <person name="Hosoyama A."/>
            <person name="Yamada R."/>
            <person name="Fujisawa T."/>
            <person name="Omata S."/>
            <person name="Shimizu A."/>
            <person name="Tsukatani N."/>
            <person name="Tanikawa S."/>
            <person name="Fujita N."/>
            <person name="Harayama S."/>
        </authorList>
    </citation>
    <scope>NUCLEOTIDE SEQUENCE [LARGE SCALE GENOMIC DNA]</scope>
    <source>
        <strain evidence="2">PR4 / NBRC 100887</strain>
    </source>
</reference>
<dbReference type="Proteomes" id="UP000002204">
    <property type="component" value="Chromosome"/>
</dbReference>
<name>C0ZY00_RHOE4</name>
<reference evidence="1 2" key="2">
    <citation type="journal article" date="2006" name="Environ. Microbiol.">
        <title>Sequence analysis of three plasmids harboured in Rhodococcus erythropolis strain PR4.</title>
        <authorList>
            <person name="Sekine M."/>
            <person name="Tanikawa S."/>
            <person name="Omata S."/>
            <person name="Saito M."/>
            <person name="Fujisawa T."/>
            <person name="Tsukatani N."/>
            <person name="Tajima T."/>
            <person name="Sekigawa T."/>
            <person name="Kosugi H."/>
            <person name="Matsuo Y."/>
            <person name="Nishiko R."/>
            <person name="Imamura K."/>
            <person name="Ito M."/>
            <person name="Narita H."/>
            <person name="Tago S."/>
            <person name="Fujita N."/>
            <person name="Harayama S."/>
        </authorList>
    </citation>
    <scope>NUCLEOTIDE SEQUENCE [LARGE SCALE GENOMIC DNA]</scope>
    <source>
        <strain evidence="2">PR4 / NBRC 100887</strain>
    </source>
</reference>
<protein>
    <submittedName>
        <fullName evidence="1">Uncharacterized protein</fullName>
    </submittedName>
</protein>
<evidence type="ECO:0000313" key="1">
    <source>
        <dbReference type="EMBL" id="BAH33235.1"/>
    </source>
</evidence>
<sequence>MSVIVVGTQYGVWMPTYGVWKSSRYFMITDLDPAKESDSLSELESFALQRNWYAPAPALIARRNGSAWVPLDWVRKDGRDPLTPDQPIKYQEVREGKRAWAKHLGKRPTDLTQA</sequence>
<accession>C0ZY00</accession>
<dbReference type="EMBL" id="AP008957">
    <property type="protein sequence ID" value="BAH33235.1"/>
    <property type="molecule type" value="Genomic_DNA"/>
</dbReference>
<gene>
    <name evidence="1" type="ordered locus">RER_25270</name>
</gene>
<dbReference type="AlphaFoldDB" id="C0ZY00"/>
<proteinExistence type="predicted"/>